<evidence type="ECO:0000256" key="3">
    <source>
        <dbReference type="ARBA" id="ARBA00022989"/>
    </source>
</evidence>
<keyword evidence="2 8" id="KW-0812">Transmembrane</keyword>
<evidence type="ECO:0000256" key="1">
    <source>
        <dbReference type="ARBA" id="ARBA00004141"/>
    </source>
</evidence>
<evidence type="ECO:0000256" key="8">
    <source>
        <dbReference type="SAM" id="Phobius"/>
    </source>
</evidence>
<protein>
    <submittedName>
        <fullName evidence="9">DUF1772-domain-containing protein</fullName>
    </submittedName>
</protein>
<dbReference type="PANTHER" id="PTHR35042:SF3">
    <property type="entry name" value="ANTHRONE OXYGENASE-RELATED"/>
    <property type="match status" value="1"/>
</dbReference>
<dbReference type="InParanoid" id="A0A194WUQ2"/>
<evidence type="ECO:0000313" key="9">
    <source>
        <dbReference type="EMBL" id="KUJ11675.1"/>
    </source>
</evidence>
<proteinExistence type="inferred from homology"/>
<feature type="transmembrane region" description="Helical" evidence="8">
    <location>
        <begin position="81"/>
        <end position="100"/>
    </location>
</feature>
<feature type="transmembrane region" description="Helical" evidence="8">
    <location>
        <begin position="133"/>
        <end position="153"/>
    </location>
</feature>
<dbReference type="GeneID" id="28825520"/>
<dbReference type="GO" id="GO:0016020">
    <property type="term" value="C:membrane"/>
    <property type="evidence" value="ECO:0007669"/>
    <property type="project" value="UniProtKB-SubCell"/>
</dbReference>
<dbReference type="STRING" id="149040.A0A194WUQ2"/>
<gene>
    <name evidence="9" type="ORF">LY89DRAFT_688850</name>
</gene>
<dbReference type="AlphaFoldDB" id="A0A194WUQ2"/>
<feature type="transmembrane region" description="Helical" evidence="8">
    <location>
        <begin position="7"/>
        <end position="29"/>
    </location>
</feature>
<evidence type="ECO:0000256" key="4">
    <source>
        <dbReference type="ARBA" id="ARBA00023002"/>
    </source>
</evidence>
<accession>A0A194WUQ2</accession>
<evidence type="ECO:0000256" key="5">
    <source>
        <dbReference type="ARBA" id="ARBA00023033"/>
    </source>
</evidence>
<evidence type="ECO:0000256" key="6">
    <source>
        <dbReference type="ARBA" id="ARBA00023136"/>
    </source>
</evidence>
<dbReference type="OrthoDB" id="5954308at2759"/>
<keyword evidence="10" id="KW-1185">Reference proteome</keyword>
<keyword evidence="5" id="KW-0503">Monooxygenase</keyword>
<dbReference type="PANTHER" id="PTHR35042">
    <property type="entry name" value="ANTHRONE OXYGENASE ENCC"/>
    <property type="match status" value="1"/>
</dbReference>
<dbReference type="Proteomes" id="UP000070700">
    <property type="component" value="Unassembled WGS sequence"/>
</dbReference>
<dbReference type="KEGG" id="psco:LY89DRAFT_688850"/>
<dbReference type="Pfam" id="PF08592">
    <property type="entry name" value="Anthrone_oxy"/>
    <property type="match status" value="1"/>
</dbReference>
<reference evidence="9 10" key="1">
    <citation type="submission" date="2015-10" db="EMBL/GenBank/DDBJ databases">
        <title>Full genome of DAOMC 229536 Phialocephala scopiformis, a fungal endophyte of spruce producing the potent anti-insectan compound rugulosin.</title>
        <authorList>
            <consortium name="DOE Joint Genome Institute"/>
            <person name="Walker A.K."/>
            <person name="Frasz S.L."/>
            <person name="Seifert K.A."/>
            <person name="Miller J.D."/>
            <person name="Mondo S.J."/>
            <person name="Labutti K."/>
            <person name="Lipzen A."/>
            <person name="Dockter R."/>
            <person name="Kennedy M."/>
            <person name="Grigoriev I.V."/>
            <person name="Spatafora J.W."/>
        </authorList>
    </citation>
    <scope>NUCLEOTIDE SEQUENCE [LARGE SCALE GENOMIC DNA]</scope>
    <source>
        <strain evidence="9 10">CBS 120377</strain>
    </source>
</reference>
<keyword evidence="6 8" id="KW-0472">Membrane</keyword>
<dbReference type="RefSeq" id="XP_018066030.1">
    <property type="nucleotide sequence ID" value="XM_018215794.1"/>
</dbReference>
<dbReference type="InterPro" id="IPR013901">
    <property type="entry name" value="Anthrone_oxy"/>
</dbReference>
<dbReference type="EMBL" id="KQ947426">
    <property type="protein sequence ID" value="KUJ11675.1"/>
    <property type="molecule type" value="Genomic_DNA"/>
</dbReference>
<sequence>MSTISIQVTAVLTGAFLSGAMMSLCFIAVPVLLDTATEASQLLPQWARMYYYGHQIMPTIAVGTLLLYCYISFRNKRSWRLFALAGVTTVSIAPFTWIFMVSTNDELFRLEASSKVMDVEIEQVKGLVVRWTWLHFMRSLLPLAGAVMGALGIF</sequence>
<comment type="subcellular location">
    <subcellularLocation>
        <location evidence="1">Membrane</location>
        <topology evidence="1">Multi-pass membrane protein</topology>
    </subcellularLocation>
</comment>
<comment type="similarity">
    <text evidence="7">Belongs to the anthrone oxygenase family.</text>
</comment>
<evidence type="ECO:0000313" key="10">
    <source>
        <dbReference type="Proteomes" id="UP000070700"/>
    </source>
</evidence>
<evidence type="ECO:0000256" key="7">
    <source>
        <dbReference type="ARBA" id="ARBA00034313"/>
    </source>
</evidence>
<name>A0A194WUQ2_MOLSC</name>
<dbReference type="GO" id="GO:0004497">
    <property type="term" value="F:monooxygenase activity"/>
    <property type="evidence" value="ECO:0007669"/>
    <property type="project" value="UniProtKB-KW"/>
</dbReference>
<keyword evidence="3 8" id="KW-1133">Transmembrane helix</keyword>
<evidence type="ECO:0000256" key="2">
    <source>
        <dbReference type="ARBA" id="ARBA00022692"/>
    </source>
</evidence>
<feature type="transmembrane region" description="Helical" evidence="8">
    <location>
        <begin position="49"/>
        <end position="69"/>
    </location>
</feature>
<keyword evidence="4" id="KW-0560">Oxidoreductase</keyword>
<organism evidence="9 10">
    <name type="scientific">Mollisia scopiformis</name>
    <name type="common">Conifer needle endophyte fungus</name>
    <name type="synonym">Phialocephala scopiformis</name>
    <dbReference type="NCBI Taxonomy" id="149040"/>
    <lineage>
        <taxon>Eukaryota</taxon>
        <taxon>Fungi</taxon>
        <taxon>Dikarya</taxon>
        <taxon>Ascomycota</taxon>
        <taxon>Pezizomycotina</taxon>
        <taxon>Leotiomycetes</taxon>
        <taxon>Helotiales</taxon>
        <taxon>Mollisiaceae</taxon>
        <taxon>Mollisia</taxon>
    </lineage>
</organism>